<evidence type="ECO:0000256" key="4">
    <source>
        <dbReference type="ARBA" id="ARBA00023267"/>
    </source>
</evidence>
<dbReference type="InterPro" id="IPR008988">
    <property type="entry name" value="Transcriptional_repressor_C"/>
</dbReference>
<evidence type="ECO:0000313" key="8">
    <source>
        <dbReference type="Proteomes" id="UP000295681"/>
    </source>
</evidence>
<feature type="domain" description="BPL/LPL catalytic" evidence="6">
    <location>
        <begin position="65"/>
        <end position="258"/>
    </location>
</feature>
<dbReference type="Proteomes" id="UP000295681">
    <property type="component" value="Unassembled WGS sequence"/>
</dbReference>
<dbReference type="InterPro" id="IPR003142">
    <property type="entry name" value="BPL_C"/>
</dbReference>
<dbReference type="GO" id="GO:0005737">
    <property type="term" value="C:cytoplasm"/>
    <property type="evidence" value="ECO:0007669"/>
    <property type="project" value="TreeGrafter"/>
</dbReference>
<keyword evidence="1 5" id="KW-0436">Ligase</keyword>
<dbReference type="GO" id="GO:0016740">
    <property type="term" value="F:transferase activity"/>
    <property type="evidence" value="ECO:0007669"/>
    <property type="project" value="UniProtKB-ARBA"/>
</dbReference>
<sequence length="327" mass="35848">MSTADKLLALLVDQEAKWVSGEVIATQLNITRTSIWKAVRKLEIQGYTIESNRGQGYRYLPGHKIAAVAIQRYLKHDVALQVFETIDSTNIYAKEMLSAGKITENTVIISERMTAGVGRLGRQFFSPKDTGLYVTFALPLPIGTQVNPGRLTTSTAVAVAEMVKSIFDIDLQFKWVNDLLYRDKKVGGILTEAVIDFESQHFSSLIVGVGMNLATPAGGFPDAIAQKAGALVDDLKVSRNVVVASLIDHFFAMYQNYQDGQYMATYRKKVVGMGQNVEIQRGQEKIIGQIISIDDDGGLVIDNGTGTITINSGEITKLMMPNNSYKG</sequence>
<comment type="similarity">
    <text evidence="5">Belongs to the biotin--protein ligase family.</text>
</comment>
<organism evidence="7 8">
    <name type="scientific">Leuconostoc fallax</name>
    <dbReference type="NCBI Taxonomy" id="1251"/>
    <lineage>
        <taxon>Bacteria</taxon>
        <taxon>Bacillati</taxon>
        <taxon>Bacillota</taxon>
        <taxon>Bacilli</taxon>
        <taxon>Lactobacillales</taxon>
        <taxon>Lactobacillaceae</taxon>
        <taxon>Leuconostoc</taxon>
    </lineage>
</organism>
<dbReference type="InterPro" id="IPR013196">
    <property type="entry name" value="HTH_11"/>
</dbReference>
<dbReference type="NCBIfam" id="TIGR00121">
    <property type="entry name" value="birA_ligase"/>
    <property type="match status" value="1"/>
</dbReference>
<dbReference type="EMBL" id="PUFI01000016">
    <property type="protein sequence ID" value="TDG67235.1"/>
    <property type="molecule type" value="Genomic_DNA"/>
</dbReference>
<keyword evidence="5" id="KW-0804">Transcription</keyword>
<dbReference type="SUPFAM" id="SSF55681">
    <property type="entry name" value="Class II aaRS and biotin synthetases"/>
    <property type="match status" value="1"/>
</dbReference>
<evidence type="ECO:0000256" key="1">
    <source>
        <dbReference type="ARBA" id="ARBA00022598"/>
    </source>
</evidence>
<comment type="caution">
    <text evidence="5">Lacks conserved residue(s) required for the propagation of feature annotation.</text>
</comment>
<dbReference type="AlphaFoldDB" id="A0A4R5N6G0"/>
<evidence type="ECO:0000256" key="5">
    <source>
        <dbReference type="HAMAP-Rule" id="MF_00978"/>
    </source>
</evidence>
<evidence type="ECO:0000313" key="7">
    <source>
        <dbReference type="EMBL" id="TDG67235.1"/>
    </source>
</evidence>
<dbReference type="RefSeq" id="WP_010008299.1">
    <property type="nucleotide sequence ID" value="NZ_JAGYGP010000005.1"/>
</dbReference>
<evidence type="ECO:0000259" key="6">
    <source>
        <dbReference type="PROSITE" id="PS51733"/>
    </source>
</evidence>
<feature type="binding site" evidence="5">
    <location>
        <begin position="88"/>
        <end position="90"/>
    </location>
    <ligand>
        <name>biotin</name>
        <dbReference type="ChEBI" id="CHEBI:57586"/>
    </ligand>
</feature>
<keyword evidence="4 5" id="KW-0092">Biotin</keyword>
<dbReference type="Gene3D" id="2.30.30.100">
    <property type="match status" value="1"/>
</dbReference>
<dbReference type="InterPro" id="IPR030855">
    <property type="entry name" value="Bifunct_BirA"/>
</dbReference>
<dbReference type="SUPFAM" id="SSF46785">
    <property type="entry name" value="Winged helix' DNA-binding domain"/>
    <property type="match status" value="1"/>
</dbReference>
<dbReference type="Pfam" id="PF08279">
    <property type="entry name" value="HTH_11"/>
    <property type="match status" value="1"/>
</dbReference>
<dbReference type="Gene3D" id="3.30.930.10">
    <property type="entry name" value="Bira Bifunctional Protein, Domain 2"/>
    <property type="match status" value="1"/>
</dbReference>
<comment type="function">
    <text evidence="5">Acts both as a biotin--[acetyl-CoA-carboxylase] ligase and a repressor.</text>
</comment>
<dbReference type="SUPFAM" id="SSF50037">
    <property type="entry name" value="C-terminal domain of transcriptional repressors"/>
    <property type="match status" value="1"/>
</dbReference>
<dbReference type="InterPro" id="IPR036388">
    <property type="entry name" value="WH-like_DNA-bd_sf"/>
</dbReference>
<keyword evidence="5" id="KW-0238">DNA-binding</keyword>
<dbReference type="GO" id="GO:0005524">
    <property type="term" value="F:ATP binding"/>
    <property type="evidence" value="ECO:0007669"/>
    <property type="project" value="UniProtKB-UniRule"/>
</dbReference>
<dbReference type="InterPro" id="IPR045864">
    <property type="entry name" value="aa-tRNA-synth_II/BPL/LPL"/>
</dbReference>
<dbReference type="InterPro" id="IPR004143">
    <property type="entry name" value="BPL_LPL_catalytic"/>
</dbReference>
<keyword evidence="2 5" id="KW-0547">Nucleotide-binding</keyword>
<dbReference type="GO" id="GO:0009249">
    <property type="term" value="P:protein lipoylation"/>
    <property type="evidence" value="ECO:0007669"/>
    <property type="project" value="UniProtKB-ARBA"/>
</dbReference>
<gene>
    <name evidence="5" type="primary">birA</name>
    <name evidence="7" type="ORF">C5L23_000189</name>
</gene>
<dbReference type="GO" id="GO:0006355">
    <property type="term" value="P:regulation of DNA-templated transcription"/>
    <property type="evidence" value="ECO:0007669"/>
    <property type="project" value="UniProtKB-UniRule"/>
</dbReference>
<feature type="binding site" evidence="5">
    <location>
        <position position="185"/>
    </location>
    <ligand>
        <name>biotin</name>
        <dbReference type="ChEBI" id="CHEBI:57586"/>
    </ligand>
</feature>
<dbReference type="PANTHER" id="PTHR12835:SF5">
    <property type="entry name" value="BIOTIN--PROTEIN LIGASE"/>
    <property type="match status" value="1"/>
</dbReference>
<dbReference type="HAMAP" id="MF_00978">
    <property type="entry name" value="Bifunct_BirA"/>
    <property type="match status" value="1"/>
</dbReference>
<comment type="catalytic activity">
    <reaction evidence="5">
        <text>biotin + L-lysyl-[protein] + ATP = N(6)-biotinyl-L-lysyl-[protein] + AMP + diphosphate + H(+)</text>
        <dbReference type="Rhea" id="RHEA:11756"/>
        <dbReference type="Rhea" id="RHEA-COMP:9752"/>
        <dbReference type="Rhea" id="RHEA-COMP:10505"/>
        <dbReference type="ChEBI" id="CHEBI:15378"/>
        <dbReference type="ChEBI" id="CHEBI:29969"/>
        <dbReference type="ChEBI" id="CHEBI:30616"/>
        <dbReference type="ChEBI" id="CHEBI:33019"/>
        <dbReference type="ChEBI" id="CHEBI:57586"/>
        <dbReference type="ChEBI" id="CHEBI:83144"/>
        <dbReference type="ChEBI" id="CHEBI:456215"/>
        <dbReference type="EC" id="6.3.4.15"/>
    </reaction>
</comment>
<dbReference type="PANTHER" id="PTHR12835">
    <property type="entry name" value="BIOTIN PROTEIN LIGASE"/>
    <property type="match status" value="1"/>
</dbReference>
<dbReference type="GO" id="GO:0004077">
    <property type="term" value="F:biotin--[biotin carboxyl-carrier protein] ligase activity"/>
    <property type="evidence" value="ECO:0007669"/>
    <property type="project" value="UniProtKB-UniRule"/>
</dbReference>
<comment type="caution">
    <text evidence="7">The sequence shown here is derived from an EMBL/GenBank/DDBJ whole genome shotgun (WGS) entry which is preliminary data.</text>
</comment>
<reference evidence="7 8" key="1">
    <citation type="journal article" date="2019" name="Appl. Microbiol. Biotechnol.">
        <title>Uncovering carbohydrate metabolism through a genotype-phenotype association study of 56 lactic acid bacteria genomes.</title>
        <authorList>
            <person name="Buron-Moles G."/>
            <person name="Chailyan A."/>
            <person name="Dolejs I."/>
            <person name="Forster J."/>
            <person name="Miks M.H."/>
        </authorList>
    </citation>
    <scope>NUCLEOTIDE SEQUENCE [LARGE SCALE GENOMIC DNA]</scope>
    <source>
        <strain evidence="7 8">ATCC 700006</strain>
    </source>
</reference>
<keyword evidence="5" id="KW-0678">Repressor</keyword>
<dbReference type="Pfam" id="PF02237">
    <property type="entry name" value="BPL_C"/>
    <property type="match status" value="1"/>
</dbReference>
<dbReference type="Gene3D" id="1.10.10.10">
    <property type="entry name" value="Winged helix-like DNA-binding domain superfamily/Winged helix DNA-binding domain"/>
    <property type="match status" value="1"/>
</dbReference>
<evidence type="ECO:0000256" key="3">
    <source>
        <dbReference type="ARBA" id="ARBA00022840"/>
    </source>
</evidence>
<name>A0A4R5N6G0_9LACO</name>
<keyword evidence="5" id="KW-0805">Transcription regulation</keyword>
<dbReference type="CDD" id="cd16442">
    <property type="entry name" value="BPL"/>
    <property type="match status" value="1"/>
</dbReference>
<keyword evidence="8" id="KW-1185">Reference proteome</keyword>
<dbReference type="EC" id="6.3.4.15" evidence="5"/>
<dbReference type="STRING" id="907931.GCA_000165675_00514"/>
<evidence type="ECO:0000256" key="2">
    <source>
        <dbReference type="ARBA" id="ARBA00022741"/>
    </source>
</evidence>
<keyword evidence="3 5" id="KW-0067">ATP-binding</keyword>
<dbReference type="Pfam" id="PF03099">
    <property type="entry name" value="BPL_LplA_LipB"/>
    <property type="match status" value="1"/>
</dbReference>
<dbReference type="GO" id="GO:0003677">
    <property type="term" value="F:DNA binding"/>
    <property type="evidence" value="ECO:0007669"/>
    <property type="project" value="UniProtKB-UniRule"/>
</dbReference>
<proteinExistence type="inferred from homology"/>
<dbReference type="InterPro" id="IPR004408">
    <property type="entry name" value="Biotin_CoA_COase_ligase"/>
</dbReference>
<protein>
    <recommendedName>
        <fullName evidence="5">Bifunctional ligase/repressor BirA</fullName>
    </recommendedName>
    <alternativeName>
        <fullName evidence="5">Biotin--[acetyl-CoA-carboxylase] ligase</fullName>
        <ecNumber evidence="5">6.3.4.15</ecNumber>
    </alternativeName>
    <alternativeName>
        <fullName evidence="5">Biotin--protein ligase</fullName>
    </alternativeName>
    <alternativeName>
        <fullName evidence="5">Biotin-[acetyl-CoA carboxylase] synthetase</fullName>
    </alternativeName>
</protein>
<feature type="DNA-binding region" description="H-T-H motif" evidence="5">
    <location>
        <begin position="21"/>
        <end position="40"/>
    </location>
</feature>
<dbReference type="PROSITE" id="PS51733">
    <property type="entry name" value="BPL_LPL_CATALYTIC"/>
    <property type="match status" value="1"/>
</dbReference>
<accession>A0A4R5N6G0</accession>
<dbReference type="InterPro" id="IPR036390">
    <property type="entry name" value="WH_DNA-bd_sf"/>
</dbReference>